<dbReference type="InterPro" id="IPR018490">
    <property type="entry name" value="cNMP-bd_dom_sf"/>
</dbReference>
<dbReference type="EMBL" id="JACOPH010000004">
    <property type="protein sequence ID" value="MBC5713958.1"/>
    <property type="molecule type" value="Genomic_DNA"/>
</dbReference>
<gene>
    <name evidence="1" type="ORF">H8S17_06990</name>
</gene>
<sequence>MGTVLKENELNQLVRGTVLFQKGEKISFIGMIVKGSIRIQNGAVKRIAKKGTIIAAADVFADEYLGDYITEEDTIFYAFPAFDSGSLEQFLIDNSDYKGIVVHSMEKEVVEYLGERERILNRAGEFYHFLKRHYELAIRDGMDKEEVPRKFFEVVPEVAFELACREPKVSYYQECAKVPLSVHNEFYHDSDVMAFYQASEIAYVIQEIIKSCQTIVKYIEEVFYMYWNANGNNLFDKEVKFAKEMKKNGQFKMEQFIRINDTKDKTFMLNEIIEQMTGKQLPLDRQYLEETLKAVLNTPMASSQEVEEEPVRSAEDQLELLQNSLLQILDFAKIKKEEQQEIITAMNAFVHAKDRLSTQDDVRKLKKQIALYYFKVYKVCLFEWFENANVPLAVKLFLNYGYMDERLLDDEQIVFLCEQVDQSYPNLPCDIYTMPEWLKAIYEGRKDTSRDSFERDYRDALREQRRTGRITDREEREYLKDNRRKVIFEIENMFTSNNKIVNGKLSTYVPVLYKDEIYGDIERLFLSKQQLADTILELEEKDFTIFNREVLYTNPQLKIEKEYVIKHVYPDVILAPVYGTTSSMWQEITGKKRDTPGRFIFPSIVESEVYKLVTKAFGRFHWEYCRCEQGTSWNNIQYKSLTSEYMDYIQYYRKNHDLSEERREKIKVQIQRARNNSREIFLNDYELWIYYESKAAMKLNKVSRAILATYCPFNKDIREFLKTNTAFSEAMMRQIRNFGEKAKEWDMRIKRRENNNLEVPEEFYRTYEYYADH</sequence>
<dbReference type="Proteomes" id="UP000606720">
    <property type="component" value="Unassembled WGS sequence"/>
</dbReference>
<evidence type="ECO:0000313" key="2">
    <source>
        <dbReference type="Proteomes" id="UP000606720"/>
    </source>
</evidence>
<dbReference type="AlphaFoldDB" id="A0A923LNG3"/>
<protein>
    <recommendedName>
        <fullName evidence="3">Crp/Fnr family transcriptional regulator</fullName>
    </recommendedName>
</protein>
<accession>A0A923LNG3</accession>
<name>A0A923LNG3_9FIRM</name>
<reference evidence="1" key="1">
    <citation type="submission" date="2020-08" db="EMBL/GenBank/DDBJ databases">
        <title>Genome public.</title>
        <authorList>
            <person name="Liu C."/>
            <person name="Sun Q."/>
        </authorList>
    </citation>
    <scope>NUCLEOTIDE SEQUENCE</scope>
    <source>
        <strain evidence="1">BX1005</strain>
    </source>
</reference>
<keyword evidence="2" id="KW-1185">Reference proteome</keyword>
<evidence type="ECO:0000313" key="1">
    <source>
        <dbReference type="EMBL" id="MBC5713958.1"/>
    </source>
</evidence>
<comment type="caution">
    <text evidence="1">The sequence shown here is derived from an EMBL/GenBank/DDBJ whole genome shotgun (WGS) entry which is preliminary data.</text>
</comment>
<dbReference type="SUPFAM" id="SSF51206">
    <property type="entry name" value="cAMP-binding domain-like"/>
    <property type="match status" value="1"/>
</dbReference>
<organism evidence="1 2">
    <name type="scientific">Roseburia zhanii</name>
    <dbReference type="NCBI Taxonomy" id="2763064"/>
    <lineage>
        <taxon>Bacteria</taxon>
        <taxon>Bacillati</taxon>
        <taxon>Bacillota</taxon>
        <taxon>Clostridia</taxon>
        <taxon>Lachnospirales</taxon>
        <taxon>Lachnospiraceae</taxon>
        <taxon>Roseburia</taxon>
    </lineage>
</organism>
<evidence type="ECO:0008006" key="3">
    <source>
        <dbReference type="Google" id="ProtNLM"/>
    </source>
</evidence>
<proteinExistence type="predicted"/>
<dbReference type="RefSeq" id="WP_186866738.1">
    <property type="nucleotide sequence ID" value="NZ_JACOPH010000004.1"/>
</dbReference>